<organism evidence="11 12">
    <name type="scientific">Glarea lozoyensis (strain ATCC 20868 / MF5171)</name>
    <dbReference type="NCBI Taxonomy" id="1116229"/>
    <lineage>
        <taxon>Eukaryota</taxon>
        <taxon>Fungi</taxon>
        <taxon>Dikarya</taxon>
        <taxon>Ascomycota</taxon>
        <taxon>Pezizomycotina</taxon>
        <taxon>Leotiomycetes</taxon>
        <taxon>Helotiales</taxon>
        <taxon>Helotiaceae</taxon>
        <taxon>Glarea</taxon>
    </lineage>
</organism>
<reference evidence="11 12" key="1">
    <citation type="journal article" date="2013" name="BMC Genomics">
        <title>Genomics-driven discovery of the pneumocandin biosynthetic gene cluster in the fungus Glarea lozoyensis.</title>
        <authorList>
            <person name="Chen L."/>
            <person name="Yue Q."/>
            <person name="Zhang X."/>
            <person name="Xiang M."/>
            <person name="Wang C."/>
            <person name="Li S."/>
            <person name="Che Y."/>
            <person name="Ortiz-Lopez F.J."/>
            <person name="Bills G.F."/>
            <person name="Liu X."/>
            <person name="An Z."/>
        </authorList>
    </citation>
    <scope>NUCLEOTIDE SEQUENCE [LARGE SCALE GENOMIC DNA]</scope>
    <source>
        <strain evidence="12">ATCC 20868 / MF5171</strain>
    </source>
</reference>
<evidence type="ECO:0000256" key="6">
    <source>
        <dbReference type="ARBA" id="ARBA00022840"/>
    </source>
</evidence>
<feature type="coiled-coil region" evidence="8">
    <location>
        <begin position="522"/>
        <end position="560"/>
    </location>
</feature>
<dbReference type="OrthoDB" id="204958at2759"/>
<keyword evidence="7 8" id="KW-0175">Coiled coil</keyword>
<dbReference type="GeneID" id="19461388"/>
<keyword evidence="2 8" id="KW-0963">Cytoplasm</keyword>
<dbReference type="OMA" id="YVFHSVD"/>
<dbReference type="InterPro" id="IPR041332">
    <property type="entry name" value="Pan3_CK"/>
</dbReference>
<feature type="binding site" evidence="8">
    <location>
        <begin position="419"/>
        <end position="420"/>
    </location>
    <ligand>
        <name>ATP</name>
        <dbReference type="ChEBI" id="CHEBI:30616"/>
    </ligand>
</feature>
<dbReference type="KEGG" id="glz:GLAREA_02331"/>
<gene>
    <name evidence="8" type="primary">PAN3</name>
    <name evidence="11" type="ORF">GLAREA_02331</name>
</gene>
<feature type="region of interest" description="Disordered" evidence="9">
    <location>
        <begin position="1"/>
        <end position="27"/>
    </location>
</feature>
<feature type="region of interest" description="Knob domain" evidence="8">
    <location>
        <begin position="561"/>
        <end position="657"/>
    </location>
</feature>
<dbReference type="GO" id="GO:0008143">
    <property type="term" value="F:poly(A) binding"/>
    <property type="evidence" value="ECO:0007669"/>
    <property type="project" value="TreeGrafter"/>
</dbReference>
<dbReference type="AlphaFoldDB" id="S3DIN9"/>
<dbReference type="Gene3D" id="1.20.5.5160">
    <property type="match status" value="1"/>
</dbReference>
<dbReference type="STRING" id="1116229.S3DIN9"/>
<dbReference type="GO" id="GO:0016301">
    <property type="term" value="F:kinase activity"/>
    <property type="evidence" value="ECO:0007669"/>
    <property type="project" value="UniProtKB-KW"/>
</dbReference>
<keyword evidence="4 8" id="KW-0547">Nucleotide-binding</keyword>
<dbReference type="Pfam" id="PF18101">
    <property type="entry name" value="Pan3_CK"/>
    <property type="match status" value="1"/>
</dbReference>
<evidence type="ECO:0000256" key="5">
    <source>
        <dbReference type="ARBA" id="ARBA00022771"/>
    </source>
</evidence>
<dbReference type="eggNOG" id="KOG3741">
    <property type="taxonomic scope" value="Eukaryota"/>
</dbReference>
<evidence type="ECO:0000256" key="2">
    <source>
        <dbReference type="ARBA" id="ARBA00022490"/>
    </source>
</evidence>
<dbReference type="GO" id="GO:0006397">
    <property type="term" value="P:mRNA processing"/>
    <property type="evidence" value="ECO:0007669"/>
    <property type="project" value="UniProtKB-KW"/>
</dbReference>
<keyword evidence="5" id="KW-0863">Zinc-finger</keyword>
<feature type="region of interest" description="Disordered" evidence="9">
    <location>
        <begin position="94"/>
        <end position="133"/>
    </location>
</feature>
<feature type="compositionally biased region" description="Polar residues" evidence="9">
    <location>
        <begin position="115"/>
        <end position="128"/>
    </location>
</feature>
<name>S3DIN9_GLAL2</name>
<evidence type="ECO:0000256" key="1">
    <source>
        <dbReference type="ARBA" id="ARBA00004496"/>
    </source>
</evidence>
<dbReference type="FunFam" id="1.10.287.3700:FF:000001">
    <property type="entry name" value="PAN2-PAN3 deadenylation complex subunit PAN3"/>
    <property type="match status" value="1"/>
</dbReference>
<comment type="function">
    <text evidence="8">Regulatory subunit of the poly(A)-nuclease (PAN) deadenylation complex, one of two cytoplasmic mRNA deadenylases involved in mRNA turnover. PAN specifically shortens poly(A) tails of RNA and the activity is stimulated by poly(A)-binding protein PAB1. PAN deadenylation is followed by rapid degradation of the shortened mRNA tails by the CCR4-NOT complex. Deadenylated mRNAs are then degraded by two alternative mechanisms, namely exosome-mediated 3'-5' exonucleolytic degradation, or deadenlyation-dependent mRNA decaping and subsequent 5'-3' exonucleolytic degradation by XRN1. May also be involved in post-transcriptional maturation of mRNA poly(A) tails. PAN3 acts as a positive regulator for PAN activity, recruiting the catalytic subunit PAN2 to mRNA via its interaction with RNA and with PAB1.</text>
</comment>
<keyword evidence="5" id="KW-0479">Metal-binding</keyword>
<dbReference type="Gene3D" id="1.10.287.3700">
    <property type="match status" value="1"/>
</dbReference>
<keyword evidence="3 8" id="KW-0507">mRNA processing</keyword>
<dbReference type="GO" id="GO:0000932">
    <property type="term" value="C:P-body"/>
    <property type="evidence" value="ECO:0007669"/>
    <property type="project" value="TreeGrafter"/>
</dbReference>
<keyword evidence="11" id="KW-0808">Transferase</keyword>
<dbReference type="InterPro" id="IPR030844">
    <property type="entry name" value="PAN3"/>
</dbReference>
<dbReference type="RefSeq" id="XP_008085608.1">
    <property type="nucleotide sequence ID" value="XM_008087417.1"/>
</dbReference>
<dbReference type="PANTHER" id="PTHR12272">
    <property type="entry name" value="DEADENYLATION COMPLEX SUBUNIT PAN3"/>
    <property type="match status" value="1"/>
</dbReference>
<keyword evidence="6 8" id="KW-0067">ATP-binding</keyword>
<dbReference type="GO" id="GO:0008270">
    <property type="term" value="F:zinc ion binding"/>
    <property type="evidence" value="ECO:0007669"/>
    <property type="project" value="UniProtKB-KW"/>
</dbReference>
<dbReference type="HAMAP" id="MF_03181">
    <property type="entry name" value="PAN3"/>
    <property type="match status" value="1"/>
</dbReference>
<sequence length="657" mass="73187">MRKSTGNKENKKDTSAEASPKRKTPESLVKAIAKKIKTEKSLAKQLGDITPAQVKRIEEAFPVPRLLTVGVTDFHIRKKTLNVDSPSFTPATLPVPGKTTISSQAASAAPFTPRGLTSGTATPNTQPEPQAPAFNPAQIREFTPQAYEPAESVPQTDGTASDHHLSYDPFQMSAVAQAVPTTTQYNPYLEDTSNISNNAAAWIQSQTAFIAPGQPLQYHLYAPIGPHREDLLAYQRHAHDFFMPEALREELQKKAEATFQVMPNSQLPTLDNYHTLVALDTSHRKSAAVFSYPSWVYKATSIKNGHMYTLRRLEGYRLTNERAIRSVKDWRRVNCGGVVSVIDAFTTRAFGDSSLIFVTNYHPLSKTLVEHHFTSTNRYGNRVSQAVPEPVLWSYVVQIASAIKAVHAASLAVRCMDPSKVILTDKGRIRLNACAVLDVVKFDAQRPLAELQQEDFIHFGKLILSIATNNLAVMTSPTLLGFVDQLSRTYTAEFRDTVVWLLTPAQTPGIKTVGELLSGISTHVVDVFDNSLHANDTLYSELNREVENGRIARLLMKLGTINERPEYEGNPQWSEQDGRYVIKMFRDFLFHQVDAEGKPVIDMGHIISCLNKVDAGSQEKITLTARDDQNIFVVSYNEIKKQVNAAWAELQKPSMRR</sequence>
<keyword evidence="11" id="KW-0418">Kinase</keyword>
<keyword evidence="12" id="KW-1185">Reference proteome</keyword>
<dbReference type="Gene3D" id="1.10.510.10">
    <property type="entry name" value="Transferase(Phosphotransferase) domain 1"/>
    <property type="match status" value="1"/>
</dbReference>
<dbReference type="GO" id="GO:0000289">
    <property type="term" value="P:nuclear-transcribed mRNA poly(A) tail shortening"/>
    <property type="evidence" value="ECO:0007669"/>
    <property type="project" value="UniProtKB-UniRule"/>
</dbReference>
<dbReference type="EMBL" id="KE145370">
    <property type="protein sequence ID" value="EPE26418.1"/>
    <property type="molecule type" value="Genomic_DNA"/>
</dbReference>
<evidence type="ECO:0000256" key="7">
    <source>
        <dbReference type="ARBA" id="ARBA00023054"/>
    </source>
</evidence>
<evidence type="ECO:0000259" key="10">
    <source>
        <dbReference type="Pfam" id="PF18101"/>
    </source>
</evidence>
<feature type="domain" description="Pan3 C-terminal knob" evidence="10">
    <location>
        <begin position="514"/>
        <end position="650"/>
    </location>
</feature>
<evidence type="ECO:0000256" key="4">
    <source>
        <dbReference type="ARBA" id="ARBA00022741"/>
    </source>
</evidence>
<dbReference type="GO" id="GO:0031251">
    <property type="term" value="C:PAN complex"/>
    <property type="evidence" value="ECO:0007669"/>
    <property type="project" value="UniProtKB-UniRule"/>
</dbReference>
<evidence type="ECO:0000313" key="12">
    <source>
        <dbReference type="Proteomes" id="UP000016922"/>
    </source>
</evidence>
<accession>S3DIN9</accession>
<evidence type="ECO:0000256" key="3">
    <source>
        <dbReference type="ARBA" id="ARBA00022664"/>
    </source>
</evidence>
<comment type="domain">
    <text evidence="8">The N-terminal zinc finger binds to poly(A) RNA.</text>
</comment>
<protein>
    <recommendedName>
        <fullName evidence="8">PAN2-PAN3 deadenylation complex subunit PAN3</fullName>
    </recommendedName>
    <alternativeName>
        <fullName evidence="8">PAB1P-dependent poly(A)-specific ribonuclease</fullName>
    </alternativeName>
    <alternativeName>
        <fullName evidence="8">Poly(A)-nuclease deadenylation complex subunit 3</fullName>
        <shortName evidence="8">PAN deadenylation complex subunit 3</shortName>
    </alternativeName>
</protein>
<dbReference type="HOGENOM" id="CLU_016423_1_0_1"/>
<evidence type="ECO:0000313" key="11">
    <source>
        <dbReference type="EMBL" id="EPE26418.1"/>
    </source>
</evidence>
<dbReference type="SUPFAM" id="SSF56112">
    <property type="entry name" value="Protein kinase-like (PK-like)"/>
    <property type="match status" value="1"/>
</dbReference>
<comment type="domain">
    <text evidence="8">The pseudokinase domain, the coiled-coil (CC), and C-terminal knob domain (CK) form a structural unit (PKC) that forms an extensive high-affinity interaction surface for PAN2.</text>
</comment>
<comment type="similarity">
    <text evidence="8">Belongs to the protein kinase superfamily. PAN3 family.</text>
</comment>
<dbReference type="InterPro" id="IPR011009">
    <property type="entry name" value="Kinase-like_dom_sf"/>
</dbReference>
<dbReference type="GO" id="GO:0005524">
    <property type="term" value="F:ATP binding"/>
    <property type="evidence" value="ECO:0007669"/>
    <property type="project" value="UniProtKB-UniRule"/>
</dbReference>
<evidence type="ECO:0000256" key="9">
    <source>
        <dbReference type="SAM" id="MobiDB-lite"/>
    </source>
</evidence>
<keyword evidence="5" id="KW-0862">Zinc</keyword>
<feature type="binding site" evidence="8">
    <location>
        <position position="311"/>
    </location>
    <ligand>
        <name>ATP</name>
        <dbReference type="ChEBI" id="CHEBI:30616"/>
    </ligand>
</feature>
<proteinExistence type="inferred from homology"/>
<feature type="compositionally biased region" description="Basic and acidic residues" evidence="9">
    <location>
        <begin position="1"/>
        <end position="25"/>
    </location>
</feature>
<comment type="subcellular location">
    <subcellularLocation>
        <location evidence="1 8">Cytoplasm</location>
    </subcellularLocation>
</comment>
<comment type="caution">
    <text evidence="8">Lacks conserved residue(s) required for the propagation of feature annotation.</text>
</comment>
<dbReference type="PANTHER" id="PTHR12272:SF11">
    <property type="entry name" value="PAN2-PAN3 DEADENYLATION COMPLEX SUBUNIT PAN3"/>
    <property type="match status" value="1"/>
</dbReference>
<evidence type="ECO:0000256" key="8">
    <source>
        <dbReference type="HAMAP-Rule" id="MF_03181"/>
    </source>
</evidence>
<comment type="domain">
    <text evidence="8">Contains a pseudokinase domain. The protein kinase domain is predicted to be catalytically inactive because some of the residues important for catalytic activity are substituted and it lacks the equivalent of the binding site for a peptide substrate. However, it has retained an ATP-binding site and ATP-binding is required for mRNA degradation, stimulating the activity of the PAN2 nuclease in vitro. The nucleotide-binding site is juxtaposed to the RNase active site of PAN2 in the complex and may actually bind nucleosides of a poly(A) RNA rather than ATP, feeding the poly(A)-tail to the active site of the deadenylase and thus increasing the efficiency with which this distributive enzyme degrades oligo(A) RNAs.</text>
</comment>
<dbReference type="Proteomes" id="UP000016922">
    <property type="component" value="Unassembled WGS sequence"/>
</dbReference>
<comment type="subunit">
    <text evidence="8">Homodimer. Forms a heterotrimer with a catalytic subunit PAN2 to form the poly(A)-nuclease (PAN) deadenylation complex. Interacts (via PAM-2 motif) with poly(A)-binding protein PAB1 (via PABC domain), conferring substrate specificity of the enzyme complex.</text>
</comment>